<dbReference type="InterPro" id="IPR027417">
    <property type="entry name" value="P-loop_NTPase"/>
</dbReference>
<dbReference type="EMBL" id="JXTB01000928">
    <property type="protein sequence ID" value="PON31785.1"/>
    <property type="molecule type" value="Genomic_DNA"/>
</dbReference>
<dbReference type="Proteomes" id="UP000237105">
    <property type="component" value="Unassembled WGS sequence"/>
</dbReference>
<dbReference type="InterPro" id="IPR042197">
    <property type="entry name" value="Apaf_helical"/>
</dbReference>
<keyword evidence="1" id="KW-0677">Repeat</keyword>
<dbReference type="InterPro" id="IPR058922">
    <property type="entry name" value="WHD_DRP"/>
</dbReference>
<dbReference type="Pfam" id="PF23598">
    <property type="entry name" value="LRR_14"/>
    <property type="match status" value="1"/>
</dbReference>
<organism evidence="9 10">
    <name type="scientific">Parasponia andersonii</name>
    <name type="common">Sponia andersonii</name>
    <dbReference type="NCBI Taxonomy" id="3476"/>
    <lineage>
        <taxon>Eukaryota</taxon>
        <taxon>Viridiplantae</taxon>
        <taxon>Streptophyta</taxon>
        <taxon>Embryophyta</taxon>
        <taxon>Tracheophyta</taxon>
        <taxon>Spermatophyta</taxon>
        <taxon>Magnoliopsida</taxon>
        <taxon>eudicotyledons</taxon>
        <taxon>Gunneridae</taxon>
        <taxon>Pentapetalae</taxon>
        <taxon>rosids</taxon>
        <taxon>fabids</taxon>
        <taxon>Rosales</taxon>
        <taxon>Cannabaceae</taxon>
        <taxon>Parasponia</taxon>
    </lineage>
</organism>
<reference evidence="10" key="1">
    <citation type="submission" date="2016-06" db="EMBL/GenBank/DDBJ databases">
        <title>Parallel loss of symbiosis genes in relatives of nitrogen-fixing non-legume Parasponia.</title>
        <authorList>
            <person name="Van Velzen R."/>
            <person name="Holmer R."/>
            <person name="Bu F."/>
            <person name="Rutten L."/>
            <person name="Van Zeijl A."/>
            <person name="Liu W."/>
            <person name="Santuari L."/>
            <person name="Cao Q."/>
            <person name="Sharma T."/>
            <person name="Shen D."/>
            <person name="Roswanjaya Y."/>
            <person name="Wardhani T."/>
            <person name="Kalhor M.S."/>
            <person name="Jansen J."/>
            <person name="Van den Hoogen J."/>
            <person name="Gungor B."/>
            <person name="Hartog M."/>
            <person name="Hontelez J."/>
            <person name="Verver J."/>
            <person name="Yang W.-C."/>
            <person name="Schijlen E."/>
            <person name="Repin R."/>
            <person name="Schilthuizen M."/>
            <person name="Schranz E."/>
            <person name="Heidstra R."/>
            <person name="Miyata K."/>
            <person name="Fedorova E."/>
            <person name="Kohlen W."/>
            <person name="Bisseling T."/>
            <person name="Smit S."/>
            <person name="Geurts R."/>
        </authorList>
    </citation>
    <scope>NUCLEOTIDE SEQUENCE [LARGE SCALE GENOMIC DNA]</scope>
    <source>
        <strain evidence="10">cv. WU1-14</strain>
    </source>
</reference>
<dbReference type="GO" id="GO:0043531">
    <property type="term" value="F:ADP binding"/>
    <property type="evidence" value="ECO:0007669"/>
    <property type="project" value="InterPro"/>
</dbReference>
<keyword evidence="3" id="KW-0611">Plant defense</keyword>
<keyword evidence="4" id="KW-0175">Coiled coil</keyword>
<evidence type="ECO:0000256" key="2">
    <source>
        <dbReference type="ARBA" id="ARBA00022741"/>
    </source>
</evidence>
<dbReference type="FunFam" id="3.40.50.300:FF:001091">
    <property type="entry name" value="Probable disease resistance protein At1g61300"/>
    <property type="match status" value="1"/>
</dbReference>
<dbReference type="Pfam" id="PF00931">
    <property type="entry name" value="NB-ARC"/>
    <property type="match status" value="1"/>
</dbReference>
<keyword evidence="10" id="KW-1185">Reference proteome</keyword>
<evidence type="ECO:0000259" key="6">
    <source>
        <dbReference type="Pfam" id="PF18052"/>
    </source>
</evidence>
<gene>
    <name evidence="9" type="ORF">PanWU01x14_366950</name>
</gene>
<dbReference type="Gene3D" id="3.80.10.10">
    <property type="entry name" value="Ribonuclease Inhibitor"/>
    <property type="match status" value="1"/>
</dbReference>
<evidence type="ECO:0000259" key="5">
    <source>
        <dbReference type="Pfam" id="PF00931"/>
    </source>
</evidence>
<proteinExistence type="predicted"/>
<dbReference type="InterPro" id="IPR038005">
    <property type="entry name" value="RX-like_CC"/>
</dbReference>
<dbReference type="InterPro" id="IPR055414">
    <property type="entry name" value="LRR_R13L4/SHOC2-like"/>
</dbReference>
<protein>
    <submittedName>
        <fullName evidence="9">NB-ARC domain, LRR domain containing protein</fullName>
    </submittedName>
</protein>
<feature type="coiled-coil region" evidence="4">
    <location>
        <begin position="67"/>
        <end position="97"/>
    </location>
</feature>
<dbReference type="AlphaFoldDB" id="A0A2P5A5F8"/>
<dbReference type="PANTHER" id="PTHR23155:SF1052">
    <property type="entry name" value="DISEASE RESISTANCE PROTEIN RPM1"/>
    <property type="match status" value="1"/>
</dbReference>
<feature type="domain" description="NB-ARC" evidence="5">
    <location>
        <begin position="180"/>
        <end position="354"/>
    </location>
</feature>
<dbReference type="Gene3D" id="1.20.5.4130">
    <property type="match status" value="1"/>
</dbReference>
<dbReference type="OrthoDB" id="598235at2759"/>
<evidence type="ECO:0000256" key="4">
    <source>
        <dbReference type="SAM" id="Coils"/>
    </source>
</evidence>
<dbReference type="InterPro" id="IPR044974">
    <property type="entry name" value="Disease_R_plants"/>
</dbReference>
<evidence type="ECO:0000259" key="8">
    <source>
        <dbReference type="Pfam" id="PF23598"/>
    </source>
</evidence>
<evidence type="ECO:0000313" key="10">
    <source>
        <dbReference type="Proteomes" id="UP000237105"/>
    </source>
</evidence>
<dbReference type="Pfam" id="PF23559">
    <property type="entry name" value="WHD_DRP"/>
    <property type="match status" value="1"/>
</dbReference>
<dbReference type="Gene3D" id="1.10.10.10">
    <property type="entry name" value="Winged helix-like DNA-binding domain superfamily/Winged helix DNA-binding domain"/>
    <property type="match status" value="1"/>
</dbReference>
<dbReference type="GO" id="GO:0098542">
    <property type="term" value="P:defense response to other organism"/>
    <property type="evidence" value="ECO:0007669"/>
    <property type="project" value="TreeGrafter"/>
</dbReference>
<dbReference type="Pfam" id="PF18052">
    <property type="entry name" value="Rx_N"/>
    <property type="match status" value="1"/>
</dbReference>
<dbReference type="FunFam" id="1.10.10.10:FF:000322">
    <property type="entry name" value="Probable disease resistance protein At1g63360"/>
    <property type="match status" value="1"/>
</dbReference>
<dbReference type="Gene3D" id="3.40.50.300">
    <property type="entry name" value="P-loop containing nucleotide triphosphate hydrolases"/>
    <property type="match status" value="1"/>
</dbReference>
<dbReference type="SUPFAM" id="SSF52058">
    <property type="entry name" value="L domain-like"/>
    <property type="match status" value="1"/>
</dbReference>
<name>A0A2P5A5F8_PARAD</name>
<feature type="domain" description="Disease resistance R13L4/SHOC-2-like LRR" evidence="8">
    <location>
        <begin position="559"/>
        <end position="894"/>
    </location>
</feature>
<dbReference type="Gene3D" id="1.10.8.430">
    <property type="entry name" value="Helical domain of apoptotic protease-activating factors"/>
    <property type="match status" value="1"/>
</dbReference>
<dbReference type="InterPro" id="IPR032675">
    <property type="entry name" value="LRR_dom_sf"/>
</dbReference>
<sequence length="988" mass="113297">MAETAVRLLVDKLIPLLTEEAQLLRGIHKAVDTIKRELQVILAFLKDADRRAEAEGNNICDGVKVWVEELREAAFQIEDVIDEYTRLMAKQQRLQRRRFIGFLRKIACLIVELKPRRDIASKVQELKQMVRDINGRRETYGFSSIEQETVTAAHDSWYDPRKDSRFLKETEVVGIESPREELTGVLLAGTFPGRTVISVVGMGGLGKTTLVHKVHDHVKGHFDCNAWIELSQSYDKVKLLRDLLKKFCQSRKESVPEEEGGMDEIAIITKLREYLQGKSYIVIFDDVWNINFWDYMKNALPDNNEKSGKIIVTTRLLEVANSCKKSSFVHIHYLQPLPSDKAWELFCNKAFQYEFEGNCPTYLNKLSHEIVEKCEGLPLAIVVIAGLLSTKNKTVDEWRKLLTSLSSELESNEHLTSITKILSLSYNDLPYHLKPCILYCAIFPEDCSIRSKRLIRQWIAEGFVKPKRDKSLEVIAEEYLAELINRSLLQVSNVYFSQKTKSCRLHDLLREIILTKMENLSFCHVYLGKDSNFKGLTRRMAVVSGSHDVIKNNAAALSHVRSIFIFDEDEMSNQSIVSSITTHFRLLKVLDLQDAPNLTHLPKDIGSLFHLKYLSVRGTRLRLLPQSIGKLENLETLDLKRTLVIELPVEIKRLCKLRYLLAYNLIDENLHYNINSKGGVKVEKGIGRLKALQKLHHIEATVAGGDIFKELCELTELKTLGIKKFRSEDGRKFCDSIQKLNHLESLTVCSTSEDDIIDLESMCSPPQFLRCLHLKGGLRKLPDWIPKLQNLVRLRFKWSKLEDDPLIALQNLHNLLELGISYDAYYGEKLHFEEGTFPKLKTLGLLFLSKLRMLEIEEGALSNLEVLHMGPCPQLKESSGFEHLRNLKEFLCEIPINFFTFQIFQSLRAAGASIQLFHRINGVLHRFEGIMETLECMRDHTEEEWKSEFENILSTHFEAAEKLVASGSLQELLCLLCISKNTLPYIPS</sequence>
<feature type="domain" description="Disease resistance N-terminal" evidence="6">
    <location>
        <begin position="5"/>
        <end position="95"/>
    </location>
</feature>
<dbReference type="FunFam" id="1.10.8.430:FF:000003">
    <property type="entry name" value="Probable disease resistance protein At5g66910"/>
    <property type="match status" value="1"/>
</dbReference>
<dbReference type="InterPro" id="IPR002182">
    <property type="entry name" value="NB-ARC"/>
</dbReference>
<dbReference type="PANTHER" id="PTHR23155">
    <property type="entry name" value="DISEASE RESISTANCE PROTEIN RP"/>
    <property type="match status" value="1"/>
</dbReference>
<evidence type="ECO:0000256" key="1">
    <source>
        <dbReference type="ARBA" id="ARBA00022737"/>
    </source>
</evidence>
<dbReference type="PRINTS" id="PR00364">
    <property type="entry name" value="DISEASERSIST"/>
</dbReference>
<dbReference type="InterPro" id="IPR041118">
    <property type="entry name" value="Rx_N"/>
</dbReference>
<evidence type="ECO:0000259" key="7">
    <source>
        <dbReference type="Pfam" id="PF23559"/>
    </source>
</evidence>
<comment type="caution">
    <text evidence="9">The sequence shown here is derived from an EMBL/GenBank/DDBJ whole genome shotgun (WGS) entry which is preliminary data.</text>
</comment>
<evidence type="ECO:0000256" key="3">
    <source>
        <dbReference type="ARBA" id="ARBA00022821"/>
    </source>
</evidence>
<accession>A0A2P5A5F8</accession>
<evidence type="ECO:0000313" key="9">
    <source>
        <dbReference type="EMBL" id="PON31785.1"/>
    </source>
</evidence>
<keyword evidence="2" id="KW-0547">Nucleotide-binding</keyword>
<dbReference type="CDD" id="cd14798">
    <property type="entry name" value="RX-CC_like"/>
    <property type="match status" value="1"/>
</dbReference>
<dbReference type="SUPFAM" id="SSF52540">
    <property type="entry name" value="P-loop containing nucleoside triphosphate hydrolases"/>
    <property type="match status" value="1"/>
</dbReference>
<dbReference type="InterPro" id="IPR036388">
    <property type="entry name" value="WH-like_DNA-bd_sf"/>
</dbReference>
<feature type="domain" description="Disease resistance protein winged helix" evidence="7">
    <location>
        <begin position="442"/>
        <end position="513"/>
    </location>
</feature>